<evidence type="ECO:0000313" key="1">
    <source>
        <dbReference type="EMBL" id="SFZ80618.1"/>
    </source>
</evidence>
<dbReference type="Pfam" id="PF20562">
    <property type="entry name" value="DUF6772"/>
    <property type="match status" value="1"/>
</dbReference>
<dbReference type="AlphaFoldDB" id="A0A1K2HS21"/>
<evidence type="ECO:0008006" key="3">
    <source>
        <dbReference type="Google" id="ProtNLM"/>
    </source>
</evidence>
<gene>
    <name evidence="1" type="ORF">SAMN02983003_0031</name>
</gene>
<accession>A0A1K2HS21</accession>
<organism evidence="1 2">
    <name type="scientific">Devosia enhydra</name>
    <dbReference type="NCBI Taxonomy" id="665118"/>
    <lineage>
        <taxon>Bacteria</taxon>
        <taxon>Pseudomonadati</taxon>
        <taxon>Pseudomonadota</taxon>
        <taxon>Alphaproteobacteria</taxon>
        <taxon>Hyphomicrobiales</taxon>
        <taxon>Devosiaceae</taxon>
        <taxon>Devosia</taxon>
    </lineage>
</organism>
<proteinExistence type="predicted"/>
<dbReference type="RefSeq" id="WP_072338417.1">
    <property type="nucleotide sequence ID" value="NZ_FPKU01000001.1"/>
</dbReference>
<name>A0A1K2HS21_9HYPH</name>
<dbReference type="InterPro" id="IPR046663">
    <property type="entry name" value="DUF6772"/>
</dbReference>
<dbReference type="EMBL" id="FPKU01000001">
    <property type="protein sequence ID" value="SFZ80618.1"/>
    <property type="molecule type" value="Genomic_DNA"/>
</dbReference>
<dbReference type="OrthoDB" id="1030000at2"/>
<keyword evidence="2" id="KW-1185">Reference proteome</keyword>
<reference evidence="1 2" key="1">
    <citation type="submission" date="2016-11" db="EMBL/GenBank/DDBJ databases">
        <authorList>
            <person name="Jaros S."/>
            <person name="Januszkiewicz K."/>
            <person name="Wedrychowicz H."/>
        </authorList>
    </citation>
    <scope>NUCLEOTIDE SEQUENCE [LARGE SCALE GENOMIC DNA]</scope>
    <source>
        <strain evidence="1 2">ATCC 23634</strain>
    </source>
</reference>
<protein>
    <recommendedName>
        <fullName evidence="3">Polysaccharide lyase</fullName>
    </recommendedName>
</protein>
<evidence type="ECO:0000313" key="2">
    <source>
        <dbReference type="Proteomes" id="UP000183447"/>
    </source>
</evidence>
<dbReference type="STRING" id="665118.SAMN02983003_0031"/>
<dbReference type="Proteomes" id="UP000183447">
    <property type="component" value="Unassembled WGS sequence"/>
</dbReference>
<sequence>MTQFEAMRQALVAANPRLSRYNPLNRILFFDDFDEGVNGWCELVGNHDGDPDKIRTIVADMRPPQISNLSFWDIGTHGAVDGTYALKLATRPKANHMALAIKRMTYVKPGRVQFETYFTLKSESWIGPRPDRQAFDGNIDPSVMDFGDFCIGNDVCDAEYGRRYHCALRYVNTDRHGNLVRKWQYKTSVQTTTKMEIAGNPAVADYHVSHPDDWEDVPDGQQNLCYNEIPTKINWHYLRYVFDTKEGRNVELQVNDKLMDLSAIPVPRYPHGYWGLEKLMNFCLDVHTHRDVRNFLFLDSCLVSVDW</sequence>